<dbReference type="EMBL" id="JAUCMM010000002">
    <property type="protein sequence ID" value="MDM7887559.1"/>
    <property type="molecule type" value="Genomic_DNA"/>
</dbReference>
<name>A0ABT7TDA4_9MICO</name>
<reference evidence="3 4" key="1">
    <citation type="submission" date="2023-06" db="EMBL/GenBank/DDBJ databases">
        <authorList>
            <person name="Feng G."/>
            <person name="Li J."/>
            <person name="Zhu H."/>
        </authorList>
    </citation>
    <scope>NUCLEOTIDE SEQUENCE [LARGE SCALE GENOMIC DNA]</scope>
    <source>
        <strain evidence="3 4">RHCJP20</strain>
    </source>
</reference>
<accession>A0ABT7TDA4</accession>
<feature type="signal peptide" evidence="2">
    <location>
        <begin position="1"/>
        <end position="24"/>
    </location>
</feature>
<sequence>MRSIRALMAIAVCTWLLSGCTAGGGHMSVDAAGLTQEDVARMSLHEEFDRYHEHYERMQQVLAAAQHRVHDSEWRWVGGDRVPGIGGDGVVPLVGSTTENSYDQRTSRVWSSPGAGSDRRELRAMIDYFEDQGWPWRERTLGKNHDVWAVTDDGWHIQYLIVSNGNHALTIYSELFWTNDGLELTEAVGGRNDGEYPEESLPGEFPPFPKWSDPIIRPPKT</sequence>
<evidence type="ECO:0008006" key="5">
    <source>
        <dbReference type="Google" id="ProtNLM"/>
    </source>
</evidence>
<evidence type="ECO:0000313" key="3">
    <source>
        <dbReference type="EMBL" id="MDM7887559.1"/>
    </source>
</evidence>
<keyword evidence="2" id="KW-0732">Signal</keyword>
<feature type="chain" id="PRO_5045998288" description="Lipoprotein" evidence="2">
    <location>
        <begin position="25"/>
        <end position="221"/>
    </location>
</feature>
<gene>
    <name evidence="3" type="ORF">QUG98_03740</name>
</gene>
<proteinExistence type="predicted"/>
<organism evidence="3 4">
    <name type="scientific">Curtobacterium subtropicum</name>
    <dbReference type="NCBI Taxonomy" id="3055138"/>
    <lineage>
        <taxon>Bacteria</taxon>
        <taxon>Bacillati</taxon>
        <taxon>Actinomycetota</taxon>
        <taxon>Actinomycetes</taxon>
        <taxon>Micrococcales</taxon>
        <taxon>Microbacteriaceae</taxon>
        <taxon>Curtobacterium</taxon>
    </lineage>
</organism>
<evidence type="ECO:0000256" key="1">
    <source>
        <dbReference type="SAM" id="MobiDB-lite"/>
    </source>
</evidence>
<keyword evidence="4" id="KW-1185">Reference proteome</keyword>
<feature type="region of interest" description="Disordered" evidence="1">
    <location>
        <begin position="195"/>
        <end position="221"/>
    </location>
</feature>
<comment type="caution">
    <text evidence="3">The sequence shown here is derived from an EMBL/GenBank/DDBJ whole genome shotgun (WGS) entry which is preliminary data.</text>
</comment>
<dbReference type="Proteomes" id="UP001235720">
    <property type="component" value="Unassembled WGS sequence"/>
</dbReference>
<dbReference type="RefSeq" id="WP_289469286.1">
    <property type="nucleotide sequence ID" value="NZ_JAUCMM010000002.1"/>
</dbReference>
<evidence type="ECO:0000256" key="2">
    <source>
        <dbReference type="SAM" id="SignalP"/>
    </source>
</evidence>
<dbReference type="PROSITE" id="PS51257">
    <property type="entry name" value="PROKAR_LIPOPROTEIN"/>
    <property type="match status" value="1"/>
</dbReference>
<protein>
    <recommendedName>
        <fullName evidence="5">Lipoprotein</fullName>
    </recommendedName>
</protein>
<evidence type="ECO:0000313" key="4">
    <source>
        <dbReference type="Proteomes" id="UP001235720"/>
    </source>
</evidence>